<feature type="transmembrane region" description="Helical" evidence="1">
    <location>
        <begin position="267"/>
        <end position="286"/>
    </location>
</feature>
<organism evidence="2 3">
    <name type="scientific">Symbiodinium pilosum</name>
    <name type="common">Dinoflagellate</name>
    <dbReference type="NCBI Taxonomy" id="2952"/>
    <lineage>
        <taxon>Eukaryota</taxon>
        <taxon>Sar</taxon>
        <taxon>Alveolata</taxon>
        <taxon>Dinophyceae</taxon>
        <taxon>Suessiales</taxon>
        <taxon>Symbiodiniaceae</taxon>
        <taxon>Symbiodinium</taxon>
    </lineage>
</organism>
<proteinExistence type="predicted"/>
<feature type="transmembrane region" description="Helical" evidence="1">
    <location>
        <begin position="12"/>
        <end position="32"/>
    </location>
</feature>
<gene>
    <name evidence="2" type="ORF">SPIL2461_LOCUS9003</name>
</gene>
<dbReference type="InterPro" id="IPR035897">
    <property type="entry name" value="Toll_tir_struct_dom_sf"/>
</dbReference>
<dbReference type="PROSITE" id="PS51257">
    <property type="entry name" value="PROKAR_LIPOPROTEIN"/>
    <property type="match status" value="1"/>
</dbReference>
<keyword evidence="1" id="KW-0472">Membrane</keyword>
<dbReference type="OrthoDB" id="423152at2759"/>
<evidence type="ECO:0000313" key="3">
    <source>
        <dbReference type="Proteomes" id="UP000649617"/>
    </source>
</evidence>
<name>A0A812Q7G1_SYMPI</name>
<sequence>MSLLVRHGWPFMLVAWATGTALSCLLTLLRVLPKFYEWEFIDGEAISMSTSATVAGVLSSIGGLLLFPFLCGKDHRCFLDCACIEQTDKARMQEGIRNIGGFLQSAEELHVLLSEPYLTRLWCVFELAAYHKLNPSGRITIAPVFVEVSVCLLFAYLHVASWFFMALRTSAIGQTGWIWMVLACFACSLFPLVHAMRHICMYKQALLSSLGSFSFETLACANESDRLIIREAIVRWYGSVEAFSEFVRGPFRKVVHDSVRTPGGMPFGYVLLMATAVLNPALDRLLSLLCAGTSVETVWAYTCGAILGLHMAFYPAMIILGLHACDRWAREWSCGCAAVMQTMGIGLTIWLLFALGTITASSAYRGTLPYPVSMLLWTGFSLLLAFFTWRCLWQRRGPVIS</sequence>
<keyword evidence="1" id="KW-1133">Transmembrane helix</keyword>
<feature type="transmembrane region" description="Helical" evidence="1">
    <location>
        <begin position="332"/>
        <end position="354"/>
    </location>
</feature>
<accession>A0A812Q7G1</accession>
<comment type="caution">
    <text evidence="2">The sequence shown here is derived from an EMBL/GenBank/DDBJ whole genome shotgun (WGS) entry which is preliminary data.</text>
</comment>
<keyword evidence="1" id="KW-0812">Transmembrane</keyword>
<keyword evidence="3" id="KW-1185">Reference proteome</keyword>
<dbReference type="SUPFAM" id="SSF52200">
    <property type="entry name" value="Toll/Interleukin receptor TIR domain"/>
    <property type="match status" value="1"/>
</dbReference>
<protein>
    <submittedName>
        <fullName evidence="2">Uncharacterized protein</fullName>
    </submittedName>
</protein>
<dbReference type="AlphaFoldDB" id="A0A812Q7G1"/>
<reference evidence="2" key="1">
    <citation type="submission" date="2021-02" db="EMBL/GenBank/DDBJ databases">
        <authorList>
            <person name="Dougan E. K."/>
            <person name="Rhodes N."/>
            <person name="Thang M."/>
            <person name="Chan C."/>
        </authorList>
    </citation>
    <scope>NUCLEOTIDE SEQUENCE</scope>
</reference>
<feature type="transmembrane region" description="Helical" evidence="1">
    <location>
        <begin position="177"/>
        <end position="196"/>
    </location>
</feature>
<feature type="transmembrane region" description="Helical" evidence="1">
    <location>
        <begin position="52"/>
        <end position="70"/>
    </location>
</feature>
<evidence type="ECO:0000313" key="2">
    <source>
        <dbReference type="EMBL" id="CAE7370778.1"/>
    </source>
</evidence>
<dbReference type="Proteomes" id="UP000649617">
    <property type="component" value="Unassembled WGS sequence"/>
</dbReference>
<dbReference type="EMBL" id="CAJNIZ010015213">
    <property type="protein sequence ID" value="CAE7370778.1"/>
    <property type="molecule type" value="Genomic_DNA"/>
</dbReference>
<evidence type="ECO:0000256" key="1">
    <source>
        <dbReference type="SAM" id="Phobius"/>
    </source>
</evidence>
<feature type="transmembrane region" description="Helical" evidence="1">
    <location>
        <begin position="298"/>
        <end position="320"/>
    </location>
</feature>
<feature type="transmembrane region" description="Helical" evidence="1">
    <location>
        <begin position="374"/>
        <end position="393"/>
    </location>
</feature>
<feature type="transmembrane region" description="Helical" evidence="1">
    <location>
        <begin position="141"/>
        <end position="165"/>
    </location>
</feature>